<dbReference type="CDD" id="cd07521">
    <property type="entry name" value="HAD_FCP1-like"/>
    <property type="match status" value="1"/>
</dbReference>
<proteinExistence type="inferred from homology"/>
<keyword evidence="1" id="KW-0811">Translocation</keyword>
<evidence type="ECO:0000313" key="4">
    <source>
        <dbReference type="Proteomes" id="UP000318447"/>
    </source>
</evidence>
<accession>A0A504X8U9</accession>
<dbReference type="PANTHER" id="PTHR12210">
    <property type="entry name" value="DULLARD PROTEIN PHOSPHATASE"/>
    <property type="match status" value="1"/>
</dbReference>
<dbReference type="GO" id="GO:0015031">
    <property type="term" value="P:protein transport"/>
    <property type="evidence" value="ECO:0007669"/>
    <property type="project" value="UniProtKB-KW"/>
</dbReference>
<dbReference type="EMBL" id="RHLC01000009">
    <property type="protein sequence ID" value="TPP43529.1"/>
    <property type="molecule type" value="Genomic_DNA"/>
</dbReference>
<dbReference type="VEuPathDB" id="TriTrypDB:LdBPK_320100.1"/>
<comment type="similarity">
    <text evidence="1">Belongs to the TIM50 family.</text>
</comment>
<protein>
    <recommendedName>
        <fullName evidence="1">Mitochondrial import inner membrane translocase subunit TIM50</fullName>
    </recommendedName>
</protein>
<name>A0A504X8U9_LEIDO</name>
<evidence type="ECO:0000259" key="2">
    <source>
        <dbReference type="PROSITE" id="PS50969"/>
    </source>
</evidence>
<gene>
    <name evidence="3" type="ORF">CGC21_19640</name>
</gene>
<dbReference type="FunFam" id="3.40.50.1000:FF:000317">
    <property type="entry name" value="NLI interacting factor-like phosphatase, putative"/>
    <property type="match status" value="1"/>
</dbReference>
<dbReference type="AlphaFoldDB" id="A0A504X8U9"/>
<dbReference type="PROSITE" id="PS50969">
    <property type="entry name" value="FCP1"/>
    <property type="match status" value="1"/>
</dbReference>
<dbReference type="Pfam" id="PF03031">
    <property type="entry name" value="NIF"/>
    <property type="match status" value="1"/>
</dbReference>
<organism evidence="3 4">
    <name type="scientific">Leishmania donovani</name>
    <dbReference type="NCBI Taxonomy" id="5661"/>
    <lineage>
        <taxon>Eukaryota</taxon>
        <taxon>Discoba</taxon>
        <taxon>Euglenozoa</taxon>
        <taxon>Kinetoplastea</taxon>
        <taxon>Metakinetoplastina</taxon>
        <taxon>Trypanosomatida</taxon>
        <taxon>Trypanosomatidae</taxon>
        <taxon>Leishmaniinae</taxon>
        <taxon>Leishmania</taxon>
    </lineage>
</organism>
<comment type="caution">
    <text evidence="3">The sequence shown here is derived from an EMBL/GenBank/DDBJ whole genome shotgun (WGS) entry which is preliminary data.</text>
</comment>
<dbReference type="Proteomes" id="UP000318447">
    <property type="component" value="Unassembled WGS sequence"/>
</dbReference>
<sequence>MADGPPRFFTKPEEYVGVNNHRRTLFLDMDETLVHCYFEKPTFFIDTNEDFFQFTLEDDPSVTYYAFRRPGLNEFLYQCAEHYDMRIFTAGEDLYARTLLRWLLPDNLIDESRWYTRDACVGDGYGRLIKNLSMLDGFQFEERTALILDDSAPDNVYPHQNALAIPRFAPQTGRTDEENYGRMQADRGLEMFGRMLCGEHFTRCDDVRDDRNFLDHLNHSAHQENDLAITGLIQAAVDRFDTYF</sequence>
<comment type="subunit">
    <text evidence="1">Component of the TIM23 complex.</text>
</comment>
<feature type="domain" description="FCP1 homology" evidence="2">
    <location>
        <begin position="18"/>
        <end position="189"/>
    </location>
</feature>
<dbReference type="Gene3D" id="3.40.50.1000">
    <property type="entry name" value="HAD superfamily/HAD-like"/>
    <property type="match status" value="1"/>
</dbReference>
<evidence type="ECO:0000256" key="1">
    <source>
        <dbReference type="RuleBase" id="RU365079"/>
    </source>
</evidence>
<dbReference type="InterPro" id="IPR023214">
    <property type="entry name" value="HAD_sf"/>
</dbReference>
<comment type="subcellular location">
    <subcellularLocation>
        <location evidence="1">Mitochondrion inner membrane</location>
        <topology evidence="1">Single-pass membrane protein</topology>
    </subcellularLocation>
</comment>
<keyword evidence="1" id="KW-0813">Transport</keyword>
<dbReference type="VEuPathDB" id="TriTrypDB:LdCL_320005900"/>
<dbReference type="InterPro" id="IPR004274">
    <property type="entry name" value="FCP1_dom"/>
</dbReference>
<evidence type="ECO:0000313" key="3">
    <source>
        <dbReference type="EMBL" id="TPP43529.1"/>
    </source>
</evidence>
<dbReference type="SMART" id="SM00577">
    <property type="entry name" value="CPDc"/>
    <property type="match status" value="1"/>
</dbReference>
<dbReference type="InterPro" id="IPR050365">
    <property type="entry name" value="TIM50"/>
</dbReference>
<keyword evidence="1" id="KW-0496">Mitochondrion</keyword>
<comment type="function">
    <text evidence="1">Essential component of the TIM23 complex, a complex that mediates the translocation of transit peptide-containing proteins across the mitochondrial inner membrane.</text>
</comment>
<keyword evidence="1" id="KW-0653">Protein transport</keyword>
<dbReference type="VEuPathDB" id="TriTrypDB:LDHU3_32.0160"/>
<dbReference type="InterPro" id="IPR036412">
    <property type="entry name" value="HAD-like_sf"/>
</dbReference>
<dbReference type="GO" id="GO:0005744">
    <property type="term" value="C:TIM23 mitochondrial import inner membrane translocase complex"/>
    <property type="evidence" value="ECO:0007669"/>
    <property type="project" value="UniProtKB-UniRule"/>
</dbReference>
<keyword evidence="1" id="KW-0809">Transit peptide</keyword>
<dbReference type="SUPFAM" id="SSF56784">
    <property type="entry name" value="HAD-like"/>
    <property type="match status" value="1"/>
</dbReference>
<reference evidence="4" key="1">
    <citation type="submission" date="2019-02" db="EMBL/GenBank/DDBJ databases">
        <title>FDA dAtabase for Regulatory Grade micrObial Sequences (FDA-ARGOS): Supporting development and validation of Infectious Disease Dx tests.</title>
        <authorList>
            <person name="Duncan R."/>
            <person name="Fisher C."/>
            <person name="Tallon L."/>
            <person name="Sadzewicz L."/>
            <person name="Sengamalay N."/>
            <person name="Ott S."/>
            <person name="Godinez A."/>
            <person name="Nagaraj S."/>
            <person name="Vavikolanu K."/>
            <person name="Nadendla S."/>
            <person name="Aluvathingal J."/>
            <person name="Sichtig H."/>
        </authorList>
    </citation>
    <scope>NUCLEOTIDE SEQUENCE [LARGE SCALE GENOMIC DNA]</scope>
    <source>
        <strain evidence="4">FDAARGOS_361</strain>
    </source>
</reference>